<feature type="DNA-binding region" description="H-T-H motif" evidence="2">
    <location>
        <begin position="24"/>
        <end position="43"/>
    </location>
</feature>
<feature type="domain" description="HTH tetR-type" evidence="3">
    <location>
        <begin position="1"/>
        <end position="61"/>
    </location>
</feature>
<dbReference type="PANTHER" id="PTHR30055:SF223">
    <property type="entry name" value="HTH-TYPE TRANSCRIPTIONAL REGULATOR UIDR"/>
    <property type="match status" value="1"/>
</dbReference>
<evidence type="ECO:0000256" key="1">
    <source>
        <dbReference type="ARBA" id="ARBA00023125"/>
    </source>
</evidence>
<evidence type="ECO:0000313" key="5">
    <source>
        <dbReference type="Proteomes" id="UP000243924"/>
    </source>
</evidence>
<dbReference type="EMBL" id="LT629787">
    <property type="protein sequence ID" value="SDU37892.1"/>
    <property type="molecule type" value="Genomic_DNA"/>
</dbReference>
<evidence type="ECO:0000259" key="3">
    <source>
        <dbReference type="PROSITE" id="PS50977"/>
    </source>
</evidence>
<dbReference type="Pfam" id="PF00440">
    <property type="entry name" value="TetR_N"/>
    <property type="match status" value="1"/>
</dbReference>
<dbReference type="Gene3D" id="1.10.357.10">
    <property type="entry name" value="Tetracycline Repressor, domain 2"/>
    <property type="match status" value="1"/>
</dbReference>
<dbReference type="Pfam" id="PF13972">
    <property type="entry name" value="TetR"/>
    <property type="match status" value="1"/>
</dbReference>
<dbReference type="PROSITE" id="PS50977">
    <property type="entry name" value="HTH_TETR_2"/>
    <property type="match status" value="1"/>
</dbReference>
<name>A0A1H2I173_9GAMM</name>
<reference evidence="5" key="1">
    <citation type="submission" date="2016-10" db="EMBL/GenBank/DDBJ databases">
        <authorList>
            <person name="Varghese N."/>
            <person name="Submissions S."/>
        </authorList>
    </citation>
    <scope>NUCLEOTIDE SEQUENCE [LARGE SCALE GENOMIC DNA]</scope>
    <source>
        <strain evidence="5">CECT 8338</strain>
    </source>
</reference>
<dbReference type="InterPro" id="IPR025722">
    <property type="entry name" value="TetR"/>
</dbReference>
<keyword evidence="5" id="KW-1185">Reference proteome</keyword>
<evidence type="ECO:0000313" key="4">
    <source>
        <dbReference type="EMBL" id="SDU37892.1"/>
    </source>
</evidence>
<organism evidence="4 5">
    <name type="scientific">Halopseudomonas salegens</name>
    <dbReference type="NCBI Taxonomy" id="1434072"/>
    <lineage>
        <taxon>Bacteria</taxon>
        <taxon>Pseudomonadati</taxon>
        <taxon>Pseudomonadota</taxon>
        <taxon>Gammaproteobacteria</taxon>
        <taxon>Pseudomonadales</taxon>
        <taxon>Pseudomonadaceae</taxon>
        <taxon>Halopseudomonas</taxon>
    </lineage>
</organism>
<dbReference type="GO" id="GO:0003700">
    <property type="term" value="F:DNA-binding transcription factor activity"/>
    <property type="evidence" value="ECO:0007669"/>
    <property type="project" value="TreeGrafter"/>
</dbReference>
<dbReference type="RefSeq" id="WP_092389356.1">
    <property type="nucleotide sequence ID" value="NZ_LT629787.1"/>
</dbReference>
<accession>A0A1H2I173</accession>
<dbReference type="GO" id="GO:0000976">
    <property type="term" value="F:transcription cis-regulatory region binding"/>
    <property type="evidence" value="ECO:0007669"/>
    <property type="project" value="TreeGrafter"/>
</dbReference>
<dbReference type="STRING" id="1434072.SAMN05216210_3475"/>
<dbReference type="SUPFAM" id="SSF46689">
    <property type="entry name" value="Homeodomain-like"/>
    <property type="match status" value="1"/>
</dbReference>
<gene>
    <name evidence="4" type="ORF">SAMN05216210_3475</name>
</gene>
<dbReference type="PANTHER" id="PTHR30055">
    <property type="entry name" value="HTH-TYPE TRANSCRIPTIONAL REGULATOR RUTR"/>
    <property type="match status" value="1"/>
</dbReference>
<dbReference type="OrthoDB" id="8770705at2"/>
<proteinExistence type="predicted"/>
<keyword evidence="1 2" id="KW-0238">DNA-binding</keyword>
<protein>
    <submittedName>
        <fullName evidence="4">Transcriptional regulator, TetR family</fullName>
    </submittedName>
</protein>
<dbReference type="AlphaFoldDB" id="A0A1H2I173"/>
<evidence type="ECO:0000256" key="2">
    <source>
        <dbReference type="PROSITE-ProRule" id="PRU00335"/>
    </source>
</evidence>
<dbReference type="PRINTS" id="PR00455">
    <property type="entry name" value="HTHTETR"/>
</dbReference>
<dbReference type="InterPro" id="IPR009057">
    <property type="entry name" value="Homeodomain-like_sf"/>
</dbReference>
<dbReference type="Proteomes" id="UP000243924">
    <property type="component" value="Chromosome I"/>
</dbReference>
<sequence length="218" mass="24651">MKTRERILQASLALFNEQGERQVTTNHIAAHLGISPGNLYYHFRNKEQIVAELFSRYETQLADSLALPVDRGLVAEDKVHYLETLFQGIWDYRFLYRELEHLLLSDPALSARFRPFAQRCIAQGRAIYQGLVDGGILCAERTDPQAMAINSWLLLTNWVSFLCSVVSNEPGQALDQRLLRRGVHQVLALERGLLTPEAAVVVEQAMADFYQPLPGLDA</sequence>
<dbReference type="InterPro" id="IPR050109">
    <property type="entry name" value="HTH-type_TetR-like_transc_reg"/>
</dbReference>
<dbReference type="InterPro" id="IPR001647">
    <property type="entry name" value="HTH_TetR"/>
</dbReference>